<dbReference type="EMBL" id="CP024646">
    <property type="protein sequence ID" value="AZV28688.1"/>
    <property type="molecule type" value="Genomic_DNA"/>
</dbReference>
<dbReference type="Proteomes" id="UP000282760">
    <property type="component" value="Chromosome"/>
</dbReference>
<sequence>MIIGSVSCDRPVTYAGYKVSAQALVIATPSGTPVSGVPINASYEGKALPESVTDKNGIAQFDFVAANVGENDLIVTQGIGAPDSKTLRIVVQEQKRATIYRMTRYPFELHIGQTCEFAVFVADQQTLKPIAGREVRWRLNDFEIGVSFTGEDGRATVQWLATGIIMGIVEVWAYVFSQTDTAKESAQVNVVRSPILE</sequence>
<evidence type="ECO:0000313" key="1">
    <source>
        <dbReference type="EMBL" id="AZV28688.1"/>
    </source>
</evidence>
<gene>
    <name evidence="1" type="ORF">CT157_22595</name>
</gene>
<accession>A0A3T0JYZ0</accession>
<organism evidence="1 2">
    <name type="scientific">Pseudomonas syringae</name>
    <dbReference type="NCBI Taxonomy" id="317"/>
    <lineage>
        <taxon>Bacteria</taxon>
        <taxon>Pseudomonadati</taxon>
        <taxon>Pseudomonadota</taxon>
        <taxon>Gammaproteobacteria</taxon>
        <taxon>Pseudomonadales</taxon>
        <taxon>Pseudomonadaceae</taxon>
        <taxon>Pseudomonas</taxon>
    </lineage>
</organism>
<dbReference type="AlphaFoldDB" id="A0A3T0JYZ0"/>
<evidence type="ECO:0000313" key="2">
    <source>
        <dbReference type="Proteomes" id="UP000282760"/>
    </source>
</evidence>
<protein>
    <submittedName>
        <fullName evidence="1">Uncharacterized protein</fullName>
    </submittedName>
</protein>
<reference evidence="1 2" key="1">
    <citation type="submission" date="2017-11" db="EMBL/GenBank/DDBJ databases">
        <title>Effect of PGPRs.</title>
        <authorList>
            <person name="Oliva R."/>
            <person name="Nong J."/>
            <person name="Roman V."/>
        </authorList>
    </citation>
    <scope>NUCLEOTIDE SEQUENCE [LARGE SCALE GENOMIC DNA]</scope>
    <source>
        <strain evidence="1">Inb918</strain>
    </source>
</reference>
<name>A0A3T0JYZ0_PSESX</name>
<proteinExistence type="predicted"/>